<proteinExistence type="predicted"/>
<reference evidence="1" key="2">
    <citation type="journal article" date="2022" name="Microbiol. Resour. Announc.">
        <title>Whole-Genome Sequence of Entomortierella parvispora E1425, a Mucoromycotan Fungus Associated with Burkholderiaceae-Related Endosymbiotic Bacteria.</title>
        <authorList>
            <person name="Herlambang A."/>
            <person name="Guo Y."/>
            <person name="Takashima Y."/>
            <person name="Narisawa K."/>
            <person name="Ohta H."/>
            <person name="Nishizawa T."/>
        </authorList>
    </citation>
    <scope>NUCLEOTIDE SEQUENCE</scope>
    <source>
        <strain evidence="1">E1425</strain>
    </source>
</reference>
<dbReference type="AlphaFoldDB" id="A0A9P3LYU5"/>
<organism evidence="1 2">
    <name type="scientific">Entomortierella parvispora</name>
    <dbReference type="NCBI Taxonomy" id="205924"/>
    <lineage>
        <taxon>Eukaryota</taxon>
        <taxon>Fungi</taxon>
        <taxon>Fungi incertae sedis</taxon>
        <taxon>Mucoromycota</taxon>
        <taxon>Mortierellomycotina</taxon>
        <taxon>Mortierellomycetes</taxon>
        <taxon>Mortierellales</taxon>
        <taxon>Mortierellaceae</taxon>
        <taxon>Entomortierella</taxon>
    </lineage>
</organism>
<name>A0A9P3LYU5_9FUNG</name>
<sequence>MILKEPEEMTEKLGRDEFIQRPRVWRLEKCPAKFSFLNNGIVVIMSFSNCQTSKLKARWAFCWSRSRVRARTSCPSCQ</sequence>
<protein>
    <submittedName>
        <fullName evidence="1">Uncharacterized protein</fullName>
    </submittedName>
</protein>
<keyword evidence="2" id="KW-1185">Reference proteome</keyword>
<dbReference type="EMBL" id="BQFW01000011">
    <property type="protein sequence ID" value="GJJ75806.1"/>
    <property type="molecule type" value="Genomic_DNA"/>
</dbReference>
<accession>A0A9P3LYU5</accession>
<evidence type="ECO:0000313" key="1">
    <source>
        <dbReference type="EMBL" id="GJJ75806.1"/>
    </source>
</evidence>
<comment type="caution">
    <text evidence="1">The sequence shown here is derived from an EMBL/GenBank/DDBJ whole genome shotgun (WGS) entry which is preliminary data.</text>
</comment>
<reference evidence="1" key="1">
    <citation type="submission" date="2021-11" db="EMBL/GenBank/DDBJ databases">
        <authorList>
            <person name="Herlambang A."/>
            <person name="Guo Y."/>
            <person name="Takashima Y."/>
            <person name="Nishizawa T."/>
        </authorList>
    </citation>
    <scope>NUCLEOTIDE SEQUENCE</scope>
    <source>
        <strain evidence="1">E1425</strain>
    </source>
</reference>
<gene>
    <name evidence="1" type="ORF">EMPS_08164</name>
</gene>
<dbReference type="Proteomes" id="UP000827284">
    <property type="component" value="Unassembled WGS sequence"/>
</dbReference>
<evidence type="ECO:0000313" key="2">
    <source>
        <dbReference type="Proteomes" id="UP000827284"/>
    </source>
</evidence>